<dbReference type="GO" id="GO:0005524">
    <property type="term" value="F:ATP binding"/>
    <property type="evidence" value="ECO:0007669"/>
    <property type="project" value="UniProtKB-KW"/>
</dbReference>
<dbReference type="PANTHER" id="PTHR43820">
    <property type="entry name" value="HIGH-AFFINITY BRANCHED-CHAIN AMINO ACID TRANSPORT ATP-BINDING PROTEIN LIVF"/>
    <property type="match status" value="1"/>
</dbReference>
<evidence type="ECO:0000313" key="7">
    <source>
        <dbReference type="Proteomes" id="UP000318483"/>
    </source>
</evidence>
<dbReference type="KEGG" id="lit:FPZ52_06140"/>
<dbReference type="GO" id="GO:0016887">
    <property type="term" value="F:ATP hydrolysis activity"/>
    <property type="evidence" value="ECO:0007669"/>
    <property type="project" value="InterPro"/>
</dbReference>
<dbReference type="SUPFAM" id="SSF52540">
    <property type="entry name" value="P-loop containing nucleoside triphosphate hydrolases"/>
    <property type="match status" value="1"/>
</dbReference>
<organism evidence="6 7">
    <name type="scientific">Qingshengfaniella alkalisoli</name>
    <dbReference type="NCBI Taxonomy" id="2599296"/>
    <lineage>
        <taxon>Bacteria</taxon>
        <taxon>Pseudomonadati</taxon>
        <taxon>Pseudomonadota</taxon>
        <taxon>Alphaproteobacteria</taxon>
        <taxon>Rhodobacterales</taxon>
        <taxon>Paracoccaceae</taxon>
        <taxon>Qingshengfaniella</taxon>
    </lineage>
</organism>
<keyword evidence="2" id="KW-0813">Transport</keyword>
<protein>
    <submittedName>
        <fullName evidence="6">ATP-binding cassette domain-containing protein</fullName>
    </submittedName>
</protein>
<dbReference type="Pfam" id="PF00005">
    <property type="entry name" value="ABC_tran"/>
    <property type="match status" value="1"/>
</dbReference>
<dbReference type="AlphaFoldDB" id="A0A5B8I8W7"/>
<proteinExistence type="inferred from homology"/>
<dbReference type="InterPro" id="IPR027417">
    <property type="entry name" value="P-loop_NTPase"/>
</dbReference>
<evidence type="ECO:0000259" key="5">
    <source>
        <dbReference type="PROSITE" id="PS50893"/>
    </source>
</evidence>
<dbReference type="RefSeq" id="WP_146364636.1">
    <property type="nucleotide sequence ID" value="NZ_CP042261.1"/>
</dbReference>
<dbReference type="Gene3D" id="3.40.50.300">
    <property type="entry name" value="P-loop containing nucleotide triphosphate hydrolases"/>
    <property type="match status" value="1"/>
</dbReference>
<dbReference type="GO" id="GO:0015807">
    <property type="term" value="P:L-amino acid transport"/>
    <property type="evidence" value="ECO:0007669"/>
    <property type="project" value="TreeGrafter"/>
</dbReference>
<name>A0A5B8I8W7_9RHOB</name>
<evidence type="ECO:0000256" key="1">
    <source>
        <dbReference type="ARBA" id="ARBA00005417"/>
    </source>
</evidence>
<evidence type="ECO:0000256" key="4">
    <source>
        <dbReference type="SAM" id="MobiDB-lite"/>
    </source>
</evidence>
<sequence length="269" mass="29297">MDSSGQERLALALRRAKERSAGSPVAPNISPEKIREAVKGPGIRPLEDRTAPKRRRTIARMRVEELQIAGHQALSFTVGRNDCTALLGDTDGLGRDILRCVMGLEQPAAGRVLWDGTQLRARARFTTIRRWFAYIPRGGGVFDDLTVDENLRLARLSAGRGRNGVLPEGTAFNRLGGFDGAASGLPPFERLLLAIAIATLREPELVVLDDPLSNLPVETRPEMSALIADHWGGSTSLLITENTAELAMKLDAENILLDAKTRAREGPIH</sequence>
<evidence type="ECO:0000256" key="2">
    <source>
        <dbReference type="ARBA" id="ARBA00022448"/>
    </source>
</evidence>
<reference evidence="6 7" key="1">
    <citation type="submission" date="2019-07" db="EMBL/GenBank/DDBJ databases">
        <title>Litoreibacter alkalisoli sp. nov., isolated from saline-alkaline soil.</title>
        <authorList>
            <person name="Wang S."/>
            <person name="Xu L."/>
            <person name="Xing Y.-T."/>
            <person name="Sun J.-Q."/>
        </authorList>
    </citation>
    <scope>NUCLEOTIDE SEQUENCE [LARGE SCALE GENOMIC DNA]</scope>
    <source>
        <strain evidence="6 7">LN3S51</strain>
    </source>
</reference>
<dbReference type="PANTHER" id="PTHR43820:SF2">
    <property type="entry name" value="ABC TRANSPORTER ATP-BINDING PROTEIN"/>
    <property type="match status" value="1"/>
</dbReference>
<keyword evidence="3" id="KW-0029">Amino-acid transport</keyword>
<feature type="region of interest" description="Disordered" evidence="4">
    <location>
        <begin position="1"/>
        <end position="48"/>
    </location>
</feature>
<keyword evidence="6" id="KW-0067">ATP-binding</keyword>
<dbReference type="InterPro" id="IPR003439">
    <property type="entry name" value="ABC_transporter-like_ATP-bd"/>
</dbReference>
<keyword evidence="6" id="KW-0547">Nucleotide-binding</keyword>
<dbReference type="GO" id="GO:0015658">
    <property type="term" value="F:branched-chain amino acid transmembrane transporter activity"/>
    <property type="evidence" value="ECO:0007669"/>
    <property type="project" value="TreeGrafter"/>
</dbReference>
<accession>A0A5B8I8W7</accession>
<feature type="domain" description="ABC transporter" evidence="5">
    <location>
        <begin position="53"/>
        <end position="268"/>
    </location>
</feature>
<dbReference type="Proteomes" id="UP000318483">
    <property type="component" value="Chromosome"/>
</dbReference>
<gene>
    <name evidence="6" type="ORF">FPZ52_06140</name>
</gene>
<evidence type="ECO:0000313" key="6">
    <source>
        <dbReference type="EMBL" id="QDY69256.1"/>
    </source>
</evidence>
<evidence type="ECO:0000256" key="3">
    <source>
        <dbReference type="ARBA" id="ARBA00022970"/>
    </source>
</evidence>
<keyword evidence="7" id="KW-1185">Reference proteome</keyword>
<comment type="similarity">
    <text evidence="1">Belongs to the ABC transporter superfamily.</text>
</comment>
<dbReference type="EMBL" id="CP042261">
    <property type="protein sequence ID" value="QDY69256.1"/>
    <property type="molecule type" value="Genomic_DNA"/>
</dbReference>
<dbReference type="InterPro" id="IPR052156">
    <property type="entry name" value="BCAA_Transport_ATP-bd_LivF"/>
</dbReference>
<dbReference type="PROSITE" id="PS50893">
    <property type="entry name" value="ABC_TRANSPORTER_2"/>
    <property type="match status" value="1"/>
</dbReference>